<dbReference type="GO" id="GO:0016491">
    <property type="term" value="F:oxidoreductase activity"/>
    <property type="evidence" value="ECO:0007669"/>
    <property type="project" value="UniProtKB-KW"/>
</dbReference>
<dbReference type="EMBL" id="WAIE01000005">
    <property type="protein sequence ID" value="KAB1441195.1"/>
    <property type="molecule type" value="Genomic_DNA"/>
</dbReference>
<dbReference type="InterPro" id="IPR023312">
    <property type="entry name" value="Put_nitroreductase_C_bac"/>
</dbReference>
<dbReference type="RefSeq" id="WP_151151450.1">
    <property type="nucleotide sequence ID" value="NZ_WAIE01000005.1"/>
</dbReference>
<keyword evidence="2" id="KW-0560">Oxidoreductase</keyword>
<comment type="similarity">
    <text evidence="1">Belongs to the nitroreductase family.</text>
</comment>
<evidence type="ECO:0000256" key="2">
    <source>
        <dbReference type="ARBA" id="ARBA00023002"/>
    </source>
</evidence>
<dbReference type="InterPro" id="IPR029479">
    <property type="entry name" value="Nitroreductase"/>
</dbReference>
<organism evidence="4 5">
    <name type="scientific">Pseudodesulfovibrio senegalensis</name>
    <dbReference type="NCBI Taxonomy" id="1721087"/>
    <lineage>
        <taxon>Bacteria</taxon>
        <taxon>Pseudomonadati</taxon>
        <taxon>Thermodesulfobacteriota</taxon>
        <taxon>Desulfovibrionia</taxon>
        <taxon>Desulfovibrionales</taxon>
        <taxon>Desulfovibrionaceae</taxon>
    </lineage>
</organism>
<dbReference type="Gene3D" id="3.40.109.10">
    <property type="entry name" value="NADH Oxidase"/>
    <property type="match status" value="1"/>
</dbReference>
<gene>
    <name evidence="4" type="ORF">F8A88_12240</name>
</gene>
<comment type="caution">
    <text evidence="4">The sequence shown here is derived from an EMBL/GenBank/DDBJ whole genome shotgun (WGS) entry which is preliminary data.</text>
</comment>
<accession>A0A6N6N0V1</accession>
<keyword evidence="5" id="KW-1185">Reference proteome</keyword>
<dbReference type="SUPFAM" id="SSF55469">
    <property type="entry name" value="FMN-dependent nitroreductase-like"/>
    <property type="match status" value="1"/>
</dbReference>
<dbReference type="AlphaFoldDB" id="A0A6N6N0V1"/>
<dbReference type="CDD" id="cd02062">
    <property type="entry name" value="Nitro_FMN_reductase"/>
    <property type="match status" value="1"/>
</dbReference>
<evidence type="ECO:0000313" key="4">
    <source>
        <dbReference type="EMBL" id="KAB1441195.1"/>
    </source>
</evidence>
<dbReference type="Pfam" id="PF00881">
    <property type="entry name" value="Nitroreductase"/>
    <property type="match status" value="1"/>
</dbReference>
<dbReference type="OrthoDB" id="9804207at2"/>
<protein>
    <submittedName>
        <fullName evidence="4">Nitroreductase family protein</fullName>
    </submittedName>
</protein>
<evidence type="ECO:0000256" key="1">
    <source>
        <dbReference type="ARBA" id="ARBA00007118"/>
    </source>
</evidence>
<dbReference type="PANTHER" id="PTHR43673:SF10">
    <property type="entry name" value="NADH DEHYDROGENASE_NAD(P)H NITROREDUCTASE XCC3605-RELATED"/>
    <property type="match status" value="1"/>
</dbReference>
<proteinExistence type="inferred from homology"/>
<name>A0A6N6N0V1_9BACT</name>
<dbReference type="InterPro" id="IPR000415">
    <property type="entry name" value="Nitroreductase-like"/>
</dbReference>
<reference evidence="4 5" key="1">
    <citation type="journal article" date="2017" name="Int. J. Syst. Evol. Microbiol.">
        <title>Desulfovibrio senegalensis sp. nov., a mesophilic sulfate reducer isolated from marine sediment.</title>
        <authorList>
            <person name="Thioye A."/>
            <person name="Gam Z.B.A."/>
            <person name="Mbengue M."/>
            <person name="Cayol J.L."/>
            <person name="Joseph-Bartoli M."/>
            <person name="Toure-Kane C."/>
            <person name="Labat M."/>
        </authorList>
    </citation>
    <scope>NUCLEOTIDE SEQUENCE [LARGE SCALE GENOMIC DNA]</scope>
    <source>
        <strain evidence="4 5">DSM 101509</strain>
    </source>
</reference>
<dbReference type="Gene3D" id="2.20.180.10">
    <property type="entry name" value="putative fmn-dependent nitroreductase like domains"/>
    <property type="match status" value="1"/>
</dbReference>
<feature type="domain" description="Nitroreductase" evidence="3">
    <location>
        <begin position="11"/>
        <end position="150"/>
    </location>
</feature>
<evidence type="ECO:0000259" key="3">
    <source>
        <dbReference type="Pfam" id="PF00881"/>
    </source>
</evidence>
<dbReference type="PANTHER" id="PTHR43673">
    <property type="entry name" value="NAD(P)H NITROREDUCTASE YDGI-RELATED"/>
    <property type="match status" value="1"/>
</dbReference>
<evidence type="ECO:0000313" key="5">
    <source>
        <dbReference type="Proteomes" id="UP000438699"/>
    </source>
</evidence>
<sequence length="199" mass="22069">MRFRSLVETNRSYRRFHESRRIPMADLVALVDLARLTASARNLQALRFSLVSSVDMCESVFPTLGWAGYLPRWKGPEPGERPAAYIVIAVDRDLTSEDWGDHGIAAQTILLGAVEKGYGGCMLGSVNRERLAVVLGLPDSHEILLVLALGVPAETVVVDPLPDDGDVRYWRDSAGVHHVPKRELESLITVRFCDETTTE</sequence>
<dbReference type="Proteomes" id="UP000438699">
    <property type="component" value="Unassembled WGS sequence"/>
</dbReference>